<dbReference type="GeneID" id="66057286"/>
<dbReference type="Gramene" id="PNW69733">
    <property type="protein sequence ID" value="PNW69733"/>
    <property type="gene ID" value="CHLRE_22g753797v5"/>
</dbReference>
<evidence type="ECO:0000313" key="2">
    <source>
        <dbReference type="EMBL" id="PNW69733.1"/>
    </source>
</evidence>
<dbReference type="InParanoid" id="A0A2K3CN84"/>
<feature type="region of interest" description="Disordered" evidence="1">
    <location>
        <begin position="24"/>
        <end position="121"/>
    </location>
</feature>
<evidence type="ECO:0000313" key="3">
    <source>
        <dbReference type="Proteomes" id="UP000006906"/>
    </source>
</evidence>
<protein>
    <submittedName>
        <fullName evidence="2">Uncharacterized protein</fullName>
    </submittedName>
</protein>
<feature type="compositionally biased region" description="Basic and acidic residues" evidence="1">
    <location>
        <begin position="24"/>
        <end position="40"/>
    </location>
</feature>
<name>A0A2K3CN84_CHLRE</name>
<sequence length="121" mass="12649">MSNVAGVNGPDALSPFAIVTDKDIDRADNDPNHIFVRPDHPGVTLPHPRTTHGGGGRRHSRGAAPGGRHDAGAQRRAAPVPHPRQPPGDPDDPRHAQGRRSWGHGGQAVETEVCGGAQHSG</sequence>
<accession>A0A2K3CN84</accession>
<dbReference type="PaxDb" id="3055-EDO95952"/>
<organism evidence="2 3">
    <name type="scientific">Chlamydomonas reinhardtii</name>
    <name type="common">Chlamydomonas smithii</name>
    <dbReference type="NCBI Taxonomy" id="3055"/>
    <lineage>
        <taxon>Eukaryota</taxon>
        <taxon>Viridiplantae</taxon>
        <taxon>Chlorophyta</taxon>
        <taxon>core chlorophytes</taxon>
        <taxon>Chlorophyceae</taxon>
        <taxon>CS clade</taxon>
        <taxon>Chlamydomonadales</taxon>
        <taxon>Chlamydomonadaceae</taxon>
        <taxon>Chlamydomonas</taxon>
    </lineage>
</organism>
<reference evidence="2 3" key="1">
    <citation type="journal article" date="2007" name="Science">
        <title>The Chlamydomonas genome reveals the evolution of key animal and plant functions.</title>
        <authorList>
            <person name="Merchant S.S."/>
            <person name="Prochnik S.E."/>
            <person name="Vallon O."/>
            <person name="Harris E.H."/>
            <person name="Karpowicz S.J."/>
            <person name="Witman G.B."/>
            <person name="Terry A."/>
            <person name="Salamov A."/>
            <person name="Fritz-Laylin L.K."/>
            <person name="Marechal-Drouard L."/>
            <person name="Marshall W.F."/>
            <person name="Qu L.H."/>
            <person name="Nelson D.R."/>
            <person name="Sanderfoot A.A."/>
            <person name="Spalding M.H."/>
            <person name="Kapitonov V.V."/>
            <person name="Ren Q."/>
            <person name="Ferris P."/>
            <person name="Lindquist E."/>
            <person name="Shapiro H."/>
            <person name="Lucas S.M."/>
            <person name="Grimwood J."/>
            <person name="Schmutz J."/>
            <person name="Cardol P."/>
            <person name="Cerutti H."/>
            <person name="Chanfreau G."/>
            <person name="Chen C.L."/>
            <person name="Cognat V."/>
            <person name="Croft M.T."/>
            <person name="Dent R."/>
            <person name="Dutcher S."/>
            <person name="Fernandez E."/>
            <person name="Fukuzawa H."/>
            <person name="Gonzalez-Ballester D."/>
            <person name="Gonzalez-Halphen D."/>
            <person name="Hallmann A."/>
            <person name="Hanikenne M."/>
            <person name="Hippler M."/>
            <person name="Inwood W."/>
            <person name="Jabbari K."/>
            <person name="Kalanon M."/>
            <person name="Kuras R."/>
            <person name="Lefebvre P.A."/>
            <person name="Lemaire S.D."/>
            <person name="Lobanov A.V."/>
            <person name="Lohr M."/>
            <person name="Manuell A."/>
            <person name="Meier I."/>
            <person name="Mets L."/>
            <person name="Mittag M."/>
            <person name="Mittelmeier T."/>
            <person name="Moroney J.V."/>
            <person name="Moseley J."/>
            <person name="Napoli C."/>
            <person name="Nedelcu A.M."/>
            <person name="Niyogi K."/>
            <person name="Novoselov S.V."/>
            <person name="Paulsen I.T."/>
            <person name="Pazour G."/>
            <person name="Purton S."/>
            <person name="Ral J.P."/>
            <person name="Riano-Pachon D.M."/>
            <person name="Riekhof W."/>
            <person name="Rymarquis L."/>
            <person name="Schroda M."/>
            <person name="Stern D."/>
            <person name="Umen J."/>
            <person name="Willows R."/>
            <person name="Wilson N."/>
            <person name="Zimmer S.L."/>
            <person name="Allmer J."/>
            <person name="Balk J."/>
            <person name="Bisova K."/>
            <person name="Chen C.J."/>
            <person name="Elias M."/>
            <person name="Gendler K."/>
            <person name="Hauser C."/>
            <person name="Lamb M.R."/>
            <person name="Ledford H."/>
            <person name="Long J.C."/>
            <person name="Minagawa J."/>
            <person name="Page M.D."/>
            <person name="Pan J."/>
            <person name="Pootakham W."/>
            <person name="Roje S."/>
            <person name="Rose A."/>
            <person name="Stahlberg E."/>
            <person name="Terauchi A.M."/>
            <person name="Yang P."/>
            <person name="Ball S."/>
            <person name="Bowler C."/>
            <person name="Dieckmann C.L."/>
            <person name="Gladyshev V.N."/>
            <person name="Green P."/>
            <person name="Jorgensen R."/>
            <person name="Mayfield S."/>
            <person name="Mueller-Roeber B."/>
            <person name="Rajamani S."/>
            <person name="Sayre R.T."/>
            <person name="Brokstein P."/>
            <person name="Dubchak I."/>
            <person name="Goodstein D."/>
            <person name="Hornick L."/>
            <person name="Huang Y.W."/>
            <person name="Jhaveri J."/>
            <person name="Luo Y."/>
            <person name="Martinez D."/>
            <person name="Ngau W.C."/>
            <person name="Otillar B."/>
            <person name="Poliakov A."/>
            <person name="Porter A."/>
            <person name="Szajkowski L."/>
            <person name="Werner G."/>
            <person name="Zhou K."/>
            <person name="Grigoriev I.V."/>
            <person name="Rokhsar D.S."/>
            <person name="Grossman A.R."/>
        </authorList>
    </citation>
    <scope>NUCLEOTIDE SEQUENCE [LARGE SCALE GENOMIC DNA]</scope>
    <source>
        <strain evidence="3">CC-503</strain>
    </source>
</reference>
<dbReference type="Proteomes" id="UP000006906">
    <property type="component" value="Unassembled WGS sequence"/>
</dbReference>
<keyword evidence="3" id="KW-1185">Reference proteome</keyword>
<evidence type="ECO:0000256" key="1">
    <source>
        <dbReference type="SAM" id="MobiDB-lite"/>
    </source>
</evidence>
<proteinExistence type="predicted"/>
<dbReference type="RefSeq" id="XP_042914156.1">
    <property type="nucleotide sequence ID" value="XM_043072915.1"/>
</dbReference>
<dbReference type="AlphaFoldDB" id="A0A2K3CN84"/>
<gene>
    <name evidence="2" type="ORF">CHLRE_22g753797v5</name>
</gene>
<dbReference type="KEGG" id="cre:CHLRE_22g753797v5"/>
<dbReference type="EMBL" id="KZ454949">
    <property type="protein sequence ID" value="PNW69733.1"/>
    <property type="molecule type" value="Genomic_DNA"/>
</dbReference>